<dbReference type="EMBL" id="JAFBCG010000001">
    <property type="protein sequence ID" value="MBM7801543.1"/>
    <property type="molecule type" value="Genomic_DNA"/>
</dbReference>
<dbReference type="CDD" id="cd03230">
    <property type="entry name" value="ABC_DR_subfamily_A"/>
    <property type="match status" value="1"/>
</dbReference>
<dbReference type="RefSeq" id="WP_229727815.1">
    <property type="nucleotide sequence ID" value="NZ_BMOI01000001.1"/>
</dbReference>
<dbReference type="PROSITE" id="PS50893">
    <property type="entry name" value="ABC_TRANSPORTER_2"/>
    <property type="match status" value="1"/>
</dbReference>
<dbReference type="InterPro" id="IPR003439">
    <property type="entry name" value="ABC_transporter-like_ATP-bd"/>
</dbReference>
<dbReference type="Pfam" id="PF00005">
    <property type="entry name" value="ABC_tran"/>
    <property type="match status" value="1"/>
</dbReference>
<keyword evidence="4" id="KW-0547">Nucleotide-binding</keyword>
<dbReference type="SMART" id="SM00382">
    <property type="entry name" value="AAA"/>
    <property type="match status" value="1"/>
</dbReference>
<sequence length="320" mass="33948">MNRSSTGLTGSAAVRIRGLEKRYGRVRAVDGLDLDVAAGEVHGFLGPNGAGKTSTMRILLGLSKATRGDVRVLGGDPWSDAVSLHRRMAAVSGDAALWPGLTGGETIDLLTSLRGGAVRSRPVRAKRAALLEDFALDPTKRVRAYSRGNRQKVLLVAALLLPAELYLFDEPTTGLDPLMQEVFARHVRASHDVGATVLLSSHVLSEAQALCTTVSIVRAGRVVETGSMAELRRRTRTTVSFDAAGSIREVRAALPEARDLSVTGARFSCSVAESDVVAALPRLAALDVTGLVIAPPSLEELFLHQYETESVSAATAWSTS</sequence>
<evidence type="ECO:0000256" key="5">
    <source>
        <dbReference type="ARBA" id="ARBA00022840"/>
    </source>
</evidence>
<evidence type="ECO:0000313" key="8">
    <source>
        <dbReference type="EMBL" id="GGK89667.1"/>
    </source>
</evidence>
<accession>A0A8H9G748</accession>
<reference evidence="9 11" key="3">
    <citation type="submission" date="2021-01" db="EMBL/GenBank/DDBJ databases">
        <title>Sequencing the genomes of 1000 actinobacteria strains.</title>
        <authorList>
            <person name="Klenk H.-P."/>
        </authorList>
    </citation>
    <scope>NUCLEOTIDE SEQUENCE [LARGE SCALE GENOMIC DNA]</scope>
    <source>
        <strain evidence="9 11">DSM 20542</strain>
    </source>
</reference>
<evidence type="ECO:0000256" key="3">
    <source>
        <dbReference type="ARBA" id="ARBA00022448"/>
    </source>
</evidence>
<reference evidence="8" key="1">
    <citation type="journal article" date="2014" name="Int. J. Syst. Evol. Microbiol.">
        <title>Complete genome sequence of Corynebacterium casei LMG S-19264T (=DSM 44701T), isolated from a smear-ripened cheese.</title>
        <authorList>
            <consortium name="US DOE Joint Genome Institute (JGI-PGF)"/>
            <person name="Walter F."/>
            <person name="Albersmeier A."/>
            <person name="Kalinowski J."/>
            <person name="Ruckert C."/>
        </authorList>
    </citation>
    <scope>NUCLEOTIDE SEQUENCE</scope>
    <source>
        <strain evidence="8">JCM 1480</strain>
    </source>
</reference>
<dbReference type="PANTHER" id="PTHR42711:SF5">
    <property type="entry name" value="ABC TRANSPORTER ATP-BINDING PROTEIN NATA"/>
    <property type="match status" value="1"/>
</dbReference>
<evidence type="ECO:0000256" key="1">
    <source>
        <dbReference type="ARBA" id="ARBA00004202"/>
    </source>
</evidence>
<dbReference type="AlphaFoldDB" id="A0A8H9G748"/>
<dbReference type="InterPro" id="IPR027417">
    <property type="entry name" value="P-loop_NTPase"/>
</dbReference>
<comment type="similarity">
    <text evidence="2">Belongs to the ABC transporter superfamily.</text>
</comment>
<organism evidence="8 10">
    <name type="scientific">Curtobacterium luteum</name>
    <dbReference type="NCBI Taxonomy" id="33881"/>
    <lineage>
        <taxon>Bacteria</taxon>
        <taxon>Bacillati</taxon>
        <taxon>Actinomycetota</taxon>
        <taxon>Actinomycetes</taxon>
        <taxon>Micrococcales</taxon>
        <taxon>Microbacteriaceae</taxon>
        <taxon>Curtobacterium</taxon>
    </lineage>
</organism>
<dbReference type="PANTHER" id="PTHR42711">
    <property type="entry name" value="ABC TRANSPORTER ATP-BINDING PROTEIN"/>
    <property type="match status" value="1"/>
</dbReference>
<dbReference type="SUPFAM" id="SSF52540">
    <property type="entry name" value="P-loop containing nucleoside triphosphate hydrolases"/>
    <property type="match status" value="1"/>
</dbReference>
<dbReference type="Proteomes" id="UP000648535">
    <property type="component" value="Unassembled WGS sequence"/>
</dbReference>
<protein>
    <submittedName>
        <fullName evidence="9">ABC-2 type transport system ATP-binding protein</fullName>
    </submittedName>
    <submittedName>
        <fullName evidence="8">Tetronasin ABC transporter ATP-binding protein</fullName>
    </submittedName>
</protein>
<evidence type="ECO:0000313" key="11">
    <source>
        <dbReference type="Proteomes" id="UP000746584"/>
    </source>
</evidence>
<dbReference type="InterPro" id="IPR003593">
    <property type="entry name" value="AAA+_ATPase"/>
</dbReference>
<evidence type="ECO:0000256" key="2">
    <source>
        <dbReference type="ARBA" id="ARBA00005417"/>
    </source>
</evidence>
<dbReference type="GO" id="GO:0005886">
    <property type="term" value="C:plasma membrane"/>
    <property type="evidence" value="ECO:0007669"/>
    <property type="project" value="UniProtKB-SubCell"/>
</dbReference>
<dbReference type="InterPro" id="IPR050763">
    <property type="entry name" value="ABC_transporter_ATP-binding"/>
</dbReference>
<dbReference type="Proteomes" id="UP000746584">
    <property type="component" value="Unassembled WGS sequence"/>
</dbReference>
<evidence type="ECO:0000313" key="10">
    <source>
        <dbReference type="Proteomes" id="UP000648535"/>
    </source>
</evidence>
<feature type="domain" description="ABC transporter" evidence="7">
    <location>
        <begin position="14"/>
        <end position="244"/>
    </location>
</feature>
<evidence type="ECO:0000313" key="9">
    <source>
        <dbReference type="EMBL" id="MBM7801543.1"/>
    </source>
</evidence>
<dbReference type="Gene3D" id="3.40.50.300">
    <property type="entry name" value="P-loop containing nucleotide triphosphate hydrolases"/>
    <property type="match status" value="1"/>
</dbReference>
<gene>
    <name evidence="8" type="ORF">GCM10009769_04630</name>
    <name evidence="9" type="ORF">JOE58_000794</name>
</gene>
<keyword evidence="3" id="KW-0813">Transport</keyword>
<evidence type="ECO:0000259" key="7">
    <source>
        <dbReference type="PROSITE" id="PS50893"/>
    </source>
</evidence>
<dbReference type="GO" id="GO:0005524">
    <property type="term" value="F:ATP binding"/>
    <property type="evidence" value="ECO:0007669"/>
    <property type="project" value="UniProtKB-KW"/>
</dbReference>
<dbReference type="GO" id="GO:0016887">
    <property type="term" value="F:ATP hydrolysis activity"/>
    <property type="evidence" value="ECO:0007669"/>
    <property type="project" value="InterPro"/>
</dbReference>
<proteinExistence type="inferred from homology"/>
<evidence type="ECO:0000256" key="4">
    <source>
        <dbReference type="ARBA" id="ARBA00022741"/>
    </source>
</evidence>
<evidence type="ECO:0000256" key="6">
    <source>
        <dbReference type="ARBA" id="ARBA00023251"/>
    </source>
</evidence>
<keyword evidence="5 8" id="KW-0067">ATP-binding</keyword>
<comment type="subcellular location">
    <subcellularLocation>
        <location evidence="1">Cell membrane</location>
        <topology evidence="1">Peripheral membrane protein</topology>
    </subcellularLocation>
</comment>
<dbReference type="EMBL" id="BMOI01000001">
    <property type="protein sequence ID" value="GGK89667.1"/>
    <property type="molecule type" value="Genomic_DNA"/>
</dbReference>
<comment type="caution">
    <text evidence="8">The sequence shown here is derived from an EMBL/GenBank/DDBJ whole genome shotgun (WGS) entry which is preliminary data.</text>
</comment>
<name>A0A8H9G748_9MICO</name>
<keyword evidence="11" id="KW-1185">Reference proteome</keyword>
<keyword evidence="6" id="KW-0046">Antibiotic resistance</keyword>
<reference evidence="8" key="2">
    <citation type="submission" date="2020-09" db="EMBL/GenBank/DDBJ databases">
        <authorList>
            <person name="Sun Q."/>
            <person name="Ohkuma M."/>
        </authorList>
    </citation>
    <scope>NUCLEOTIDE SEQUENCE</scope>
    <source>
        <strain evidence="8">JCM 1480</strain>
    </source>
</reference>
<dbReference type="GO" id="GO:0046677">
    <property type="term" value="P:response to antibiotic"/>
    <property type="evidence" value="ECO:0007669"/>
    <property type="project" value="UniProtKB-KW"/>
</dbReference>